<dbReference type="PANTHER" id="PTHR19136">
    <property type="entry name" value="MOLYBDENUM COFACTOR GUANYLYLTRANSFERASE"/>
    <property type="match status" value="1"/>
</dbReference>
<keyword evidence="11" id="KW-1185">Reference proteome</keyword>
<proteinExistence type="inferred from homology"/>
<keyword evidence="4 8" id="KW-0547">Nucleotide-binding</keyword>
<accession>A0ABV9H079</accession>
<organism evidence="10 11">
    <name type="scientific">Daeguia caeni</name>
    <dbReference type="NCBI Taxonomy" id="439612"/>
    <lineage>
        <taxon>Bacteria</taxon>
        <taxon>Pseudomonadati</taxon>
        <taxon>Pseudomonadota</taxon>
        <taxon>Alphaproteobacteria</taxon>
        <taxon>Hyphomicrobiales</taxon>
        <taxon>Brucellaceae</taxon>
        <taxon>Daeguia</taxon>
    </lineage>
</organism>
<sequence length="212" mass="23072">MTQPVPKIAGAIIAGGKSSRMQQDGVAGDKFLLPLGKQPIIAHVAERLLAQLDTVFINANREMPILDTLPCDVVRDSFSACGPLAGILAAIQAAQDHQFLVTVAADTPFFPADLVARLVARQAETQVPIILAQSNARLHPLFGLWRTDLAGALNRWLESSASKSVLAFAMHIGFESAVFPLLQLGEETYDPFFNINHRADYIEAQRLQKVMT</sequence>
<keyword evidence="7 8" id="KW-0501">Molybdenum cofactor biosynthesis</keyword>
<dbReference type="InterPro" id="IPR029044">
    <property type="entry name" value="Nucleotide-diphossugar_trans"/>
</dbReference>
<keyword evidence="5 8" id="KW-0460">Magnesium</keyword>
<feature type="domain" description="MobA-like NTP transferase" evidence="9">
    <location>
        <begin position="10"/>
        <end position="167"/>
    </location>
</feature>
<feature type="binding site" evidence="8">
    <location>
        <position position="106"/>
    </location>
    <ligand>
        <name>GTP</name>
        <dbReference type="ChEBI" id="CHEBI:37565"/>
    </ligand>
</feature>
<feature type="binding site" evidence="8">
    <location>
        <position position="58"/>
    </location>
    <ligand>
        <name>GTP</name>
        <dbReference type="ChEBI" id="CHEBI:37565"/>
    </ligand>
</feature>
<comment type="caution">
    <text evidence="10">The sequence shown here is derived from an EMBL/GenBank/DDBJ whole genome shotgun (WGS) entry which is preliminary data.</text>
</comment>
<comment type="subcellular location">
    <subcellularLocation>
        <location evidence="8">Cytoplasm</location>
    </subcellularLocation>
</comment>
<name>A0ABV9H079_9HYPH</name>
<dbReference type="PANTHER" id="PTHR19136:SF81">
    <property type="entry name" value="MOLYBDENUM COFACTOR GUANYLYLTRANSFERASE"/>
    <property type="match status" value="1"/>
</dbReference>
<dbReference type="EC" id="2.7.7.77" evidence="8"/>
<evidence type="ECO:0000313" key="11">
    <source>
        <dbReference type="Proteomes" id="UP001596042"/>
    </source>
</evidence>
<keyword evidence="1 8" id="KW-0963">Cytoplasm</keyword>
<evidence type="ECO:0000256" key="7">
    <source>
        <dbReference type="ARBA" id="ARBA00023150"/>
    </source>
</evidence>
<feature type="binding site" evidence="8">
    <location>
        <begin position="13"/>
        <end position="15"/>
    </location>
    <ligand>
        <name>GTP</name>
        <dbReference type="ChEBI" id="CHEBI:37565"/>
    </ligand>
</feature>
<dbReference type="EMBL" id="JBHSEL010000017">
    <property type="protein sequence ID" value="MFC4623864.1"/>
    <property type="molecule type" value="Genomic_DNA"/>
</dbReference>
<dbReference type="Pfam" id="PF12804">
    <property type="entry name" value="NTP_transf_3"/>
    <property type="match status" value="1"/>
</dbReference>
<comment type="similarity">
    <text evidence="8">Belongs to the MobA family.</text>
</comment>
<comment type="function">
    <text evidence="8">Transfers a GMP moiety from GTP to Mo-molybdopterin (Mo-MPT) cofactor (Moco or molybdenum cofactor) to form Mo-molybdopterin guanine dinucleotide (Mo-MGD) cofactor.</text>
</comment>
<keyword evidence="2 8" id="KW-0808">Transferase</keyword>
<protein>
    <recommendedName>
        <fullName evidence="8">Molybdenum cofactor guanylyltransferase</fullName>
        <shortName evidence="8">MoCo guanylyltransferase</shortName>
        <ecNumber evidence="8">2.7.7.77</ecNumber>
    </recommendedName>
    <alternativeName>
        <fullName evidence="8">GTP:molybdopterin guanylyltransferase</fullName>
    </alternativeName>
    <alternativeName>
        <fullName evidence="8">Mo-MPT guanylyltransferase</fullName>
    </alternativeName>
    <alternativeName>
        <fullName evidence="8">Molybdopterin guanylyltransferase</fullName>
    </alternativeName>
    <alternativeName>
        <fullName evidence="8">Molybdopterin-guanine dinucleotide synthase</fullName>
        <shortName evidence="8">MGD synthase</shortName>
    </alternativeName>
</protein>
<evidence type="ECO:0000256" key="5">
    <source>
        <dbReference type="ARBA" id="ARBA00022842"/>
    </source>
</evidence>
<evidence type="ECO:0000256" key="4">
    <source>
        <dbReference type="ARBA" id="ARBA00022741"/>
    </source>
</evidence>
<comment type="domain">
    <text evidence="8">The N-terminal domain determines nucleotide recognition and specific binding, while the C-terminal domain determines the specific binding to the target protein.</text>
</comment>
<dbReference type="InterPro" id="IPR025877">
    <property type="entry name" value="MobA-like_NTP_Trfase"/>
</dbReference>
<evidence type="ECO:0000256" key="6">
    <source>
        <dbReference type="ARBA" id="ARBA00023134"/>
    </source>
</evidence>
<dbReference type="CDD" id="cd02503">
    <property type="entry name" value="MobA"/>
    <property type="match status" value="1"/>
</dbReference>
<feature type="binding site" evidence="8">
    <location>
        <position position="30"/>
    </location>
    <ligand>
        <name>GTP</name>
        <dbReference type="ChEBI" id="CHEBI:37565"/>
    </ligand>
</feature>
<evidence type="ECO:0000256" key="8">
    <source>
        <dbReference type="HAMAP-Rule" id="MF_00316"/>
    </source>
</evidence>
<comment type="cofactor">
    <cofactor evidence="8">
        <name>Mg(2+)</name>
        <dbReference type="ChEBI" id="CHEBI:18420"/>
    </cofactor>
</comment>
<reference evidence="11" key="1">
    <citation type="journal article" date="2019" name="Int. J. Syst. Evol. Microbiol.">
        <title>The Global Catalogue of Microorganisms (GCM) 10K type strain sequencing project: providing services to taxonomists for standard genome sequencing and annotation.</title>
        <authorList>
            <consortium name="The Broad Institute Genomics Platform"/>
            <consortium name="The Broad Institute Genome Sequencing Center for Infectious Disease"/>
            <person name="Wu L."/>
            <person name="Ma J."/>
        </authorList>
    </citation>
    <scope>NUCLEOTIDE SEQUENCE [LARGE SCALE GENOMIC DNA]</scope>
    <source>
        <strain evidence="11">CGMCC 1.15731</strain>
    </source>
</reference>
<dbReference type="Proteomes" id="UP001596042">
    <property type="component" value="Unassembled WGS sequence"/>
</dbReference>
<evidence type="ECO:0000259" key="9">
    <source>
        <dbReference type="Pfam" id="PF12804"/>
    </source>
</evidence>
<keyword evidence="10" id="KW-0548">Nucleotidyltransferase</keyword>
<keyword evidence="6 8" id="KW-0342">GTP-binding</keyword>
<dbReference type="RefSeq" id="WP_374834355.1">
    <property type="nucleotide sequence ID" value="NZ_JBHEEZ010000047.1"/>
</dbReference>
<dbReference type="HAMAP" id="MF_00316">
    <property type="entry name" value="MobA"/>
    <property type="match status" value="1"/>
</dbReference>
<feature type="binding site" evidence="8">
    <location>
        <position position="106"/>
    </location>
    <ligand>
        <name>Mg(2+)</name>
        <dbReference type="ChEBI" id="CHEBI:18420"/>
    </ligand>
</feature>
<evidence type="ECO:0000313" key="10">
    <source>
        <dbReference type="EMBL" id="MFC4623864.1"/>
    </source>
</evidence>
<evidence type="ECO:0000256" key="1">
    <source>
        <dbReference type="ARBA" id="ARBA00022490"/>
    </source>
</evidence>
<comment type="subunit">
    <text evidence="8">Monomer.</text>
</comment>
<evidence type="ECO:0000256" key="3">
    <source>
        <dbReference type="ARBA" id="ARBA00022723"/>
    </source>
</evidence>
<evidence type="ECO:0000256" key="2">
    <source>
        <dbReference type="ARBA" id="ARBA00022679"/>
    </source>
</evidence>
<comment type="catalytic activity">
    <reaction evidence="8">
        <text>Mo-molybdopterin + GTP + H(+) = Mo-molybdopterin guanine dinucleotide + diphosphate</text>
        <dbReference type="Rhea" id="RHEA:34243"/>
        <dbReference type="ChEBI" id="CHEBI:15378"/>
        <dbReference type="ChEBI" id="CHEBI:33019"/>
        <dbReference type="ChEBI" id="CHEBI:37565"/>
        <dbReference type="ChEBI" id="CHEBI:71302"/>
        <dbReference type="ChEBI" id="CHEBI:71310"/>
        <dbReference type="EC" id="2.7.7.77"/>
    </reaction>
</comment>
<dbReference type="Gene3D" id="3.90.550.10">
    <property type="entry name" value="Spore Coat Polysaccharide Biosynthesis Protein SpsA, Chain A"/>
    <property type="match status" value="1"/>
</dbReference>
<keyword evidence="3 8" id="KW-0479">Metal-binding</keyword>
<gene>
    <name evidence="8" type="primary">mobA</name>
    <name evidence="10" type="ORF">ACFO1V_01235</name>
</gene>
<dbReference type="SUPFAM" id="SSF53448">
    <property type="entry name" value="Nucleotide-diphospho-sugar transferases"/>
    <property type="match status" value="1"/>
</dbReference>
<dbReference type="InterPro" id="IPR013482">
    <property type="entry name" value="Molybde_CF_guanTrfase"/>
</dbReference>
<dbReference type="GO" id="GO:0016779">
    <property type="term" value="F:nucleotidyltransferase activity"/>
    <property type="evidence" value="ECO:0007669"/>
    <property type="project" value="UniProtKB-KW"/>
</dbReference>
<feature type="binding site" evidence="8">
    <location>
        <position position="76"/>
    </location>
    <ligand>
        <name>GTP</name>
        <dbReference type="ChEBI" id="CHEBI:37565"/>
    </ligand>
</feature>